<keyword evidence="2" id="KW-1185">Reference proteome</keyword>
<dbReference type="InterPro" id="IPR006357">
    <property type="entry name" value="HAD-SF_hydro_IIA"/>
</dbReference>
<dbReference type="RefSeq" id="WP_085126190.1">
    <property type="nucleotide sequence ID" value="NZ_FWZX01000038.1"/>
</dbReference>
<dbReference type="SUPFAM" id="SSF56784">
    <property type="entry name" value="HAD-like"/>
    <property type="match status" value="1"/>
</dbReference>
<name>A0A1Y6CUB1_9PROT</name>
<dbReference type="Pfam" id="PF13242">
    <property type="entry name" value="Hydrolase_like"/>
    <property type="match status" value="1"/>
</dbReference>
<dbReference type="STRING" id="560819.SAMN05428998_13848"/>
<protein>
    <submittedName>
        <fullName evidence="1">Haloacid Dehalogenase Superfamily Class (Subfamily) IIA</fullName>
    </submittedName>
</protein>
<evidence type="ECO:0000313" key="1">
    <source>
        <dbReference type="EMBL" id="SMF78479.1"/>
    </source>
</evidence>
<dbReference type="GO" id="GO:0016791">
    <property type="term" value="F:phosphatase activity"/>
    <property type="evidence" value="ECO:0007669"/>
    <property type="project" value="TreeGrafter"/>
</dbReference>
<dbReference type="PANTHER" id="PTHR19288:SF95">
    <property type="entry name" value="D-GLYCEROL 3-PHOSPHATE PHOSPHATASE"/>
    <property type="match status" value="1"/>
</dbReference>
<reference evidence="1 2" key="1">
    <citation type="submission" date="2017-04" db="EMBL/GenBank/DDBJ databases">
        <authorList>
            <person name="Afonso C.L."/>
            <person name="Miller P.J."/>
            <person name="Scott M.A."/>
            <person name="Spackman E."/>
            <person name="Goraichik I."/>
            <person name="Dimitrov K.M."/>
            <person name="Suarez D.L."/>
            <person name="Swayne D.E."/>
        </authorList>
    </citation>
    <scope>NUCLEOTIDE SEQUENCE [LARGE SCALE GENOMIC DNA]</scope>
    <source>
        <strain evidence="1 2">USBA 355</strain>
    </source>
</reference>
<gene>
    <name evidence="1" type="ORF">SAMN05428998_13848</name>
</gene>
<dbReference type="Pfam" id="PF13344">
    <property type="entry name" value="Hydrolase_6"/>
    <property type="match status" value="1"/>
</dbReference>
<dbReference type="GO" id="GO:0005737">
    <property type="term" value="C:cytoplasm"/>
    <property type="evidence" value="ECO:0007669"/>
    <property type="project" value="TreeGrafter"/>
</dbReference>
<dbReference type="AlphaFoldDB" id="A0A1Y6CUB1"/>
<dbReference type="Gene3D" id="3.40.50.1000">
    <property type="entry name" value="HAD superfamily/HAD-like"/>
    <property type="match status" value="2"/>
</dbReference>
<dbReference type="PANTHER" id="PTHR19288">
    <property type="entry name" value="4-NITROPHENYLPHOSPHATASE-RELATED"/>
    <property type="match status" value="1"/>
</dbReference>
<dbReference type="InterPro" id="IPR023214">
    <property type="entry name" value="HAD_sf"/>
</dbReference>
<organism evidence="1 2">
    <name type="scientific">Tistlia consotensis USBA 355</name>
    <dbReference type="NCBI Taxonomy" id="560819"/>
    <lineage>
        <taxon>Bacteria</taxon>
        <taxon>Pseudomonadati</taxon>
        <taxon>Pseudomonadota</taxon>
        <taxon>Alphaproteobacteria</taxon>
        <taxon>Rhodospirillales</taxon>
        <taxon>Rhodovibrionaceae</taxon>
        <taxon>Tistlia</taxon>
    </lineage>
</organism>
<dbReference type="InterPro" id="IPR036412">
    <property type="entry name" value="HAD-like_sf"/>
</dbReference>
<dbReference type="EMBL" id="FWZX01000038">
    <property type="protein sequence ID" value="SMF78479.1"/>
    <property type="molecule type" value="Genomic_DNA"/>
</dbReference>
<sequence>MDTATWDSIRTAELVLADLDGCLAAGNRPLPGAAEFAAALGERLWVVSNNSTEDAQQLSALLRASSLAIPPERILLAGELAVALVAERWPGAGLLLAGSATLATHARAAGLQLTQQEPDVVLLARDLTFSYAKLQRIAIALAAGAELVAANPDLTHPGAGGEPVPETGALLAAVRAVAPAGPEPLVVGKPGPLLYRAALRRAGVADPSRALMIGDNPTTDLAGAEALGMPGLLVGPAPGATVPALADLLPRTGAAA</sequence>
<proteinExistence type="predicted"/>
<evidence type="ECO:0000313" key="2">
    <source>
        <dbReference type="Proteomes" id="UP000192917"/>
    </source>
</evidence>
<dbReference type="NCBIfam" id="TIGR01460">
    <property type="entry name" value="HAD-SF-IIA"/>
    <property type="match status" value="1"/>
</dbReference>
<dbReference type="Proteomes" id="UP000192917">
    <property type="component" value="Unassembled WGS sequence"/>
</dbReference>
<accession>A0A1Y6CUB1</accession>